<dbReference type="PROSITE" id="PS50405">
    <property type="entry name" value="GST_CTER"/>
    <property type="match status" value="1"/>
</dbReference>
<evidence type="ECO:0000313" key="4">
    <source>
        <dbReference type="Proteomes" id="UP000548867"/>
    </source>
</evidence>
<dbReference type="InterPro" id="IPR036249">
    <property type="entry name" value="Thioredoxin-like_sf"/>
</dbReference>
<dbReference type="PROSITE" id="PS50404">
    <property type="entry name" value="GST_NTER"/>
    <property type="match status" value="1"/>
</dbReference>
<gene>
    <name evidence="3" type="ORF">GGR38_003125</name>
</gene>
<dbReference type="SUPFAM" id="SSF47616">
    <property type="entry name" value="GST C-terminal domain-like"/>
    <property type="match status" value="1"/>
</dbReference>
<dbReference type="InterPro" id="IPR004046">
    <property type="entry name" value="GST_C"/>
</dbReference>
<dbReference type="RefSeq" id="WP_183627090.1">
    <property type="nucleotide sequence ID" value="NZ_JACIDX010000012.1"/>
</dbReference>
<dbReference type="Gene3D" id="3.40.30.10">
    <property type="entry name" value="Glutaredoxin"/>
    <property type="match status" value="1"/>
</dbReference>
<dbReference type="Pfam" id="PF13417">
    <property type="entry name" value="GST_N_3"/>
    <property type="match status" value="1"/>
</dbReference>
<dbReference type="EC" id="2.5.1.18" evidence="3"/>
<evidence type="ECO:0000259" key="2">
    <source>
        <dbReference type="PROSITE" id="PS50405"/>
    </source>
</evidence>
<dbReference type="AlphaFoldDB" id="A0A7W6CR60"/>
<dbReference type="EMBL" id="JACIDX010000012">
    <property type="protein sequence ID" value="MBB3956167.1"/>
    <property type="molecule type" value="Genomic_DNA"/>
</dbReference>
<feature type="domain" description="GST C-terminal" evidence="2">
    <location>
        <begin position="82"/>
        <end position="213"/>
    </location>
</feature>
<sequence length="214" mass="22875">MELFGALFSPFVRKVAVVAAEKGLALDMPPFSFADPCDDFLAASPFRKIPAIKDGDYRLCDSTAICAYFDALAPDAPIYPAEARARGRAVWFEELADTIMVPALGPAIFNRFVLPRLRGVAGDEEAALAAIAKFNEVLTYLEGVTPAEGWLAGEFSLGDVAVASLLRTAEYIDAGLDPARFPAIAAWYDRVTARPAWQSVAAMEIGQAKAAGLA</sequence>
<name>A0A7W6CR60_9SPHN</name>
<dbReference type="PANTHER" id="PTHR44051">
    <property type="entry name" value="GLUTATHIONE S-TRANSFERASE-RELATED"/>
    <property type="match status" value="1"/>
</dbReference>
<reference evidence="3 4" key="1">
    <citation type="submission" date="2020-08" db="EMBL/GenBank/DDBJ databases">
        <title>Genomic Encyclopedia of Type Strains, Phase IV (KMG-IV): sequencing the most valuable type-strain genomes for metagenomic binning, comparative biology and taxonomic classification.</title>
        <authorList>
            <person name="Goeker M."/>
        </authorList>
    </citation>
    <scope>NUCLEOTIDE SEQUENCE [LARGE SCALE GENOMIC DNA]</scope>
    <source>
        <strain evidence="3 4">DSM 27057</strain>
    </source>
</reference>
<dbReference type="SUPFAM" id="SSF52833">
    <property type="entry name" value="Thioredoxin-like"/>
    <property type="match status" value="1"/>
</dbReference>
<evidence type="ECO:0000313" key="3">
    <source>
        <dbReference type="EMBL" id="MBB3956167.1"/>
    </source>
</evidence>
<dbReference type="InterPro" id="IPR004045">
    <property type="entry name" value="Glutathione_S-Trfase_N"/>
</dbReference>
<proteinExistence type="predicted"/>
<protein>
    <submittedName>
        <fullName evidence="3">Glutathione S-transferase</fullName>
        <ecNumber evidence="3">2.5.1.18</ecNumber>
    </submittedName>
</protein>
<accession>A0A7W6CR60</accession>
<dbReference type="InterPro" id="IPR036282">
    <property type="entry name" value="Glutathione-S-Trfase_C_sf"/>
</dbReference>
<dbReference type="InterPro" id="IPR010987">
    <property type="entry name" value="Glutathione-S-Trfase_C-like"/>
</dbReference>
<dbReference type="Proteomes" id="UP000548867">
    <property type="component" value="Unassembled WGS sequence"/>
</dbReference>
<comment type="caution">
    <text evidence="3">The sequence shown here is derived from an EMBL/GenBank/DDBJ whole genome shotgun (WGS) entry which is preliminary data.</text>
</comment>
<dbReference type="Gene3D" id="1.20.1050.10">
    <property type="match status" value="1"/>
</dbReference>
<organism evidence="3 4">
    <name type="scientific">Novosphingobium sediminicola</name>
    <dbReference type="NCBI Taxonomy" id="563162"/>
    <lineage>
        <taxon>Bacteria</taxon>
        <taxon>Pseudomonadati</taxon>
        <taxon>Pseudomonadota</taxon>
        <taxon>Alphaproteobacteria</taxon>
        <taxon>Sphingomonadales</taxon>
        <taxon>Sphingomonadaceae</taxon>
        <taxon>Novosphingobium</taxon>
    </lineage>
</organism>
<dbReference type="SFLD" id="SFLDG00358">
    <property type="entry name" value="Main_(cytGST)"/>
    <property type="match status" value="1"/>
</dbReference>
<keyword evidence="4" id="KW-1185">Reference proteome</keyword>
<dbReference type="PANTHER" id="PTHR44051:SF8">
    <property type="entry name" value="GLUTATHIONE S-TRANSFERASE GSTA"/>
    <property type="match status" value="1"/>
</dbReference>
<dbReference type="GO" id="GO:0004364">
    <property type="term" value="F:glutathione transferase activity"/>
    <property type="evidence" value="ECO:0007669"/>
    <property type="project" value="UniProtKB-EC"/>
</dbReference>
<dbReference type="SFLD" id="SFLDS00019">
    <property type="entry name" value="Glutathione_Transferase_(cytos"/>
    <property type="match status" value="1"/>
</dbReference>
<keyword evidence="3" id="KW-0808">Transferase</keyword>
<dbReference type="InterPro" id="IPR040079">
    <property type="entry name" value="Glutathione_S-Trfase"/>
</dbReference>
<dbReference type="CDD" id="cd00570">
    <property type="entry name" value="GST_N_family"/>
    <property type="match status" value="1"/>
</dbReference>
<dbReference type="Pfam" id="PF00043">
    <property type="entry name" value="GST_C"/>
    <property type="match status" value="1"/>
</dbReference>
<evidence type="ECO:0000259" key="1">
    <source>
        <dbReference type="PROSITE" id="PS50404"/>
    </source>
</evidence>
<feature type="domain" description="GST N-terminal" evidence="1">
    <location>
        <begin position="1"/>
        <end position="77"/>
    </location>
</feature>